<protein>
    <recommendedName>
        <fullName evidence="1">Antitoxin FitA-like ribbon-helix-helix domain-containing protein</fullName>
    </recommendedName>
</protein>
<dbReference type="RefSeq" id="WP_058633270.1">
    <property type="nucleotide sequence ID" value="NZ_LDPZ01000001.1"/>
</dbReference>
<reference evidence="2 3" key="1">
    <citation type="journal article" date="2016" name="Front. Microbiol.">
        <title>Genomic Resource of Rice Seed Associated Bacteria.</title>
        <authorList>
            <person name="Midha S."/>
            <person name="Bansal K."/>
            <person name="Sharma S."/>
            <person name="Kumar N."/>
            <person name="Patil P.P."/>
            <person name="Chaudhry V."/>
            <person name="Patil P.B."/>
        </authorList>
    </citation>
    <scope>NUCLEOTIDE SEQUENCE [LARGE SCALE GENOMIC DNA]</scope>
    <source>
        <strain evidence="2 3">NS226</strain>
    </source>
</reference>
<dbReference type="Proteomes" id="UP000078272">
    <property type="component" value="Unassembled WGS sequence"/>
</dbReference>
<dbReference type="Pfam" id="PF22513">
    <property type="entry name" value="FitA-like_RHH"/>
    <property type="match status" value="1"/>
</dbReference>
<dbReference type="EMBL" id="LDPZ01000001">
    <property type="protein sequence ID" value="KTQ98662.1"/>
    <property type="molecule type" value="Genomic_DNA"/>
</dbReference>
<organism evidence="2 3">
    <name type="scientific">Aureimonas ureilytica</name>
    <dbReference type="NCBI Taxonomy" id="401562"/>
    <lineage>
        <taxon>Bacteria</taxon>
        <taxon>Pseudomonadati</taxon>
        <taxon>Pseudomonadota</taxon>
        <taxon>Alphaproteobacteria</taxon>
        <taxon>Hyphomicrobiales</taxon>
        <taxon>Aurantimonadaceae</taxon>
        <taxon>Aureimonas</taxon>
    </lineage>
</organism>
<accession>A0A147DAU3</accession>
<evidence type="ECO:0000313" key="2">
    <source>
        <dbReference type="EMBL" id="KTQ98662.1"/>
    </source>
</evidence>
<gene>
    <name evidence="2" type="ORF">NS226_00140</name>
</gene>
<feature type="domain" description="Antitoxin FitA-like ribbon-helix-helix" evidence="1">
    <location>
        <begin position="3"/>
        <end position="40"/>
    </location>
</feature>
<dbReference type="STRING" id="401562.NS365_04820"/>
<proteinExistence type="predicted"/>
<sequence length="85" mass="9423">MGSLTVRNIEDDVKAALRLRAARRGVSMESEVRDILRQAAREALPLPENDDEREARIARILSFGQPPLPSFDLKAFSDALSDGTE</sequence>
<dbReference type="Gene3D" id="1.10.1220.10">
    <property type="entry name" value="Met repressor-like"/>
    <property type="match status" value="1"/>
</dbReference>
<evidence type="ECO:0000259" key="1">
    <source>
        <dbReference type="Pfam" id="PF22513"/>
    </source>
</evidence>
<dbReference type="InterPro" id="IPR053853">
    <property type="entry name" value="FitA-like_RHH"/>
</dbReference>
<dbReference type="InterPro" id="IPR010985">
    <property type="entry name" value="Ribbon_hlx_hlx"/>
</dbReference>
<dbReference type="PATRIC" id="fig|401562.3.peg.34"/>
<dbReference type="AlphaFoldDB" id="A0A147DAU3"/>
<evidence type="ECO:0000313" key="3">
    <source>
        <dbReference type="Proteomes" id="UP000078272"/>
    </source>
</evidence>
<dbReference type="GO" id="GO:0006355">
    <property type="term" value="P:regulation of DNA-templated transcription"/>
    <property type="evidence" value="ECO:0007669"/>
    <property type="project" value="InterPro"/>
</dbReference>
<dbReference type="InterPro" id="IPR013321">
    <property type="entry name" value="Arc_rbn_hlx_hlx"/>
</dbReference>
<dbReference type="SUPFAM" id="SSF47598">
    <property type="entry name" value="Ribbon-helix-helix"/>
    <property type="match status" value="1"/>
</dbReference>
<name>A0A147DAU3_9HYPH</name>
<dbReference type="OrthoDB" id="2389872at2"/>
<comment type="caution">
    <text evidence="2">The sequence shown here is derived from an EMBL/GenBank/DDBJ whole genome shotgun (WGS) entry which is preliminary data.</text>
</comment>